<dbReference type="GO" id="GO:0030288">
    <property type="term" value="C:outer membrane-bounded periplasmic space"/>
    <property type="evidence" value="ECO:0007669"/>
    <property type="project" value="TreeGrafter"/>
</dbReference>
<sequence length="319" mass="34249">MRTVAAVVLLLAAGFSRAQPPADAAGWLRHMAVAGDRLNYQGTLVYSHDNATTSFRLTHVRDGQHEWEHLVQLDGRANEVVRGGGDLIYSAPGGTSTRLQMQPAPSLHPDTTSAALVQAAAHYRFTLSAGERIAGRDAVRVDVTPQDADRYGHVFYIDRATGLLLKSSLLDSDGSVLETEGFSSLSIGKDVGLADYRSATRANRGRKQAAPAPGKALPARWQFWQPAGFRPSAEGWRAKRMNGSRVTVVTLSDGLASVSLFSEPVTGSPPRTGQSLRGATAIVSRVLHDQDKDWLLTVVGEVPPETARRIADSVQPPSP</sequence>
<dbReference type="CDD" id="cd16327">
    <property type="entry name" value="RseB"/>
    <property type="match status" value="1"/>
</dbReference>
<dbReference type="Pfam" id="PF17188">
    <property type="entry name" value="MucB_RseB_C"/>
    <property type="match status" value="1"/>
</dbReference>
<dbReference type="EMBL" id="KU144981">
    <property type="protein sequence ID" value="AMK59330.1"/>
    <property type="molecule type" value="Genomic_DNA"/>
</dbReference>
<dbReference type="InterPro" id="IPR038484">
    <property type="entry name" value="MucB/RseB_C_sf"/>
</dbReference>
<proteinExistence type="inferred from homology"/>
<dbReference type="Gene3D" id="3.30.200.100">
    <property type="entry name" value="MucB/RseB, C-terminal domain"/>
    <property type="match status" value="1"/>
</dbReference>
<dbReference type="PIRSF" id="PIRSF005427">
    <property type="entry name" value="RseB"/>
    <property type="match status" value="1"/>
</dbReference>
<dbReference type="InterPro" id="IPR033436">
    <property type="entry name" value="MucB/RseB_C"/>
</dbReference>
<evidence type="ECO:0000313" key="8">
    <source>
        <dbReference type="EMBL" id="AMK59330.1"/>
    </source>
</evidence>
<comment type="subcellular location">
    <subcellularLocation>
        <location evidence="1">Periplasm</location>
    </subcellularLocation>
</comment>
<evidence type="ECO:0000256" key="1">
    <source>
        <dbReference type="ARBA" id="ARBA00004418"/>
    </source>
</evidence>
<dbReference type="PANTHER" id="PTHR38782">
    <property type="match status" value="1"/>
</dbReference>
<feature type="domain" description="MucB/RseB C-terminal" evidence="7">
    <location>
        <begin position="219"/>
        <end position="315"/>
    </location>
</feature>
<evidence type="ECO:0000259" key="7">
    <source>
        <dbReference type="Pfam" id="PF17188"/>
    </source>
</evidence>
<organism evidence="8">
    <name type="scientific">uncultured bacterium UPO53</name>
    <dbReference type="NCBI Taxonomy" id="1776978"/>
    <lineage>
        <taxon>Bacteria</taxon>
        <taxon>environmental samples</taxon>
    </lineage>
</organism>
<evidence type="ECO:0000256" key="2">
    <source>
        <dbReference type="ARBA" id="ARBA00008150"/>
    </source>
</evidence>
<comment type="similarity">
    <text evidence="2">Belongs to the RseB family.</text>
</comment>
<evidence type="ECO:0000256" key="5">
    <source>
        <dbReference type="SAM" id="SignalP"/>
    </source>
</evidence>
<dbReference type="PANTHER" id="PTHR38782:SF1">
    <property type="entry name" value="SIGMA-E FACTOR REGULATORY PROTEIN RSEB"/>
    <property type="match status" value="1"/>
</dbReference>
<dbReference type="Pfam" id="PF03888">
    <property type="entry name" value="MucB_RseB"/>
    <property type="match status" value="1"/>
</dbReference>
<feature type="chain" id="PRO_5007274481" evidence="5">
    <location>
        <begin position="19"/>
        <end position="319"/>
    </location>
</feature>
<protein>
    <submittedName>
        <fullName evidence="8">Sigma E regulatory protein, MucB/RseB</fullName>
    </submittedName>
</protein>
<keyword evidence="3 5" id="KW-0732">Signal</keyword>
<keyword evidence="4" id="KW-0574">Periplasm</keyword>
<dbReference type="Gene3D" id="2.50.20.10">
    <property type="entry name" value="Lipoprotein localisation LolA/LolB/LppX"/>
    <property type="match status" value="1"/>
</dbReference>
<dbReference type="InterPro" id="IPR005588">
    <property type="entry name" value="MucB_RseB"/>
</dbReference>
<evidence type="ECO:0000256" key="4">
    <source>
        <dbReference type="ARBA" id="ARBA00022764"/>
    </source>
</evidence>
<name>A0A126SYF8_9BACT</name>
<reference evidence="8" key="1">
    <citation type="journal article" date="2016" name="Appl. Environ. Microbiol.">
        <title>Functional Metagenomics of a Biostimulated Petroleum-Contaminated Soil Reveals an Extraordinary Diversity of Extradiol Dioxygenases.</title>
        <authorList>
            <person name="Terron-Gonzalez L."/>
            <person name="Martin-Cabello G."/>
            <person name="Ferrer M."/>
            <person name="Santero E."/>
        </authorList>
    </citation>
    <scope>NUCLEOTIDE SEQUENCE</scope>
</reference>
<dbReference type="InterPro" id="IPR033434">
    <property type="entry name" value="MucB/RseB_N"/>
</dbReference>
<evidence type="ECO:0000256" key="3">
    <source>
        <dbReference type="ARBA" id="ARBA00022729"/>
    </source>
</evidence>
<dbReference type="GO" id="GO:0045152">
    <property type="term" value="F:antisigma factor binding"/>
    <property type="evidence" value="ECO:0007669"/>
    <property type="project" value="TreeGrafter"/>
</dbReference>
<dbReference type="AlphaFoldDB" id="A0A126SYF8"/>
<feature type="signal peptide" evidence="5">
    <location>
        <begin position="1"/>
        <end position="18"/>
    </location>
</feature>
<feature type="domain" description="MucB/RseB N-terminal" evidence="6">
    <location>
        <begin position="23"/>
        <end position="192"/>
    </location>
</feature>
<evidence type="ECO:0000259" key="6">
    <source>
        <dbReference type="Pfam" id="PF03888"/>
    </source>
</evidence>
<dbReference type="GO" id="GO:0032885">
    <property type="term" value="P:regulation of polysaccharide biosynthetic process"/>
    <property type="evidence" value="ECO:0007669"/>
    <property type="project" value="TreeGrafter"/>
</dbReference>
<accession>A0A126SYF8</accession>